<evidence type="ECO:0000256" key="1">
    <source>
        <dbReference type="SAM" id="MobiDB-lite"/>
    </source>
</evidence>
<protein>
    <submittedName>
        <fullName evidence="3">Phage holin family protein</fullName>
    </submittedName>
</protein>
<reference evidence="3 4" key="1">
    <citation type="submission" date="2019-11" db="EMBL/GenBank/DDBJ databases">
        <title>Cellulosimicrobium composti sp. nov. isolated from a compost.</title>
        <authorList>
            <person name="Yang Y."/>
        </authorList>
    </citation>
    <scope>NUCLEOTIDE SEQUENCE [LARGE SCALE GENOMIC DNA]</scope>
    <source>
        <strain evidence="3 4">BIT-GX5</strain>
    </source>
</reference>
<name>A0A6N7ZJC1_9MICO</name>
<accession>A0A6N7ZJC1</accession>
<evidence type="ECO:0000256" key="2">
    <source>
        <dbReference type="SAM" id="Phobius"/>
    </source>
</evidence>
<proteinExistence type="predicted"/>
<evidence type="ECO:0000313" key="3">
    <source>
        <dbReference type="EMBL" id="MTG89430.1"/>
    </source>
</evidence>
<feature type="region of interest" description="Disordered" evidence="1">
    <location>
        <begin position="1"/>
        <end position="45"/>
    </location>
</feature>
<comment type="caution">
    <text evidence="3">The sequence shown here is derived from an EMBL/GenBank/DDBJ whole genome shotgun (WGS) entry which is preliminary data.</text>
</comment>
<organism evidence="3 4">
    <name type="scientific">Cellulosimicrobium composti</name>
    <dbReference type="NCBI Taxonomy" id="2672572"/>
    <lineage>
        <taxon>Bacteria</taxon>
        <taxon>Bacillati</taxon>
        <taxon>Actinomycetota</taxon>
        <taxon>Actinomycetes</taxon>
        <taxon>Micrococcales</taxon>
        <taxon>Promicromonosporaceae</taxon>
        <taxon>Cellulosimicrobium</taxon>
    </lineage>
</organism>
<feature type="compositionally biased region" description="Low complexity" evidence="1">
    <location>
        <begin position="18"/>
        <end position="34"/>
    </location>
</feature>
<dbReference type="Proteomes" id="UP000440668">
    <property type="component" value="Unassembled WGS sequence"/>
</dbReference>
<gene>
    <name evidence="3" type="ORF">GJV82_10810</name>
</gene>
<dbReference type="RefSeq" id="WP_155099226.1">
    <property type="nucleotide sequence ID" value="NZ_WMKA01000022.1"/>
</dbReference>
<dbReference type="AlphaFoldDB" id="A0A6N7ZJC1"/>
<dbReference type="Pfam" id="PF07332">
    <property type="entry name" value="Phage_holin_3_6"/>
    <property type="match status" value="1"/>
</dbReference>
<dbReference type="EMBL" id="WMKA01000022">
    <property type="protein sequence ID" value="MTG89430.1"/>
    <property type="molecule type" value="Genomic_DNA"/>
</dbReference>
<keyword evidence="2" id="KW-1133">Transmembrane helix</keyword>
<evidence type="ECO:0000313" key="4">
    <source>
        <dbReference type="Proteomes" id="UP000440668"/>
    </source>
</evidence>
<feature type="transmembrane region" description="Helical" evidence="2">
    <location>
        <begin position="112"/>
        <end position="131"/>
    </location>
</feature>
<feature type="transmembrane region" description="Helical" evidence="2">
    <location>
        <begin position="81"/>
        <end position="106"/>
    </location>
</feature>
<sequence>MSYTPDPFAAEHTARHTAGGPDPGVAPAPAAAGPAGPPADQQSVGELVAEVSRDLSTLMRQEVELAKAEAKQSAQRAGKGAGMLAGAGVAGHMVLLFLSVALWWALGAVMGRGWSAVVVAVLWAVVAAVLATRGRKELRTVEGMPETTDTLKKIPNAVRGHEEKNS</sequence>
<keyword evidence="2" id="KW-0472">Membrane</keyword>
<keyword evidence="2" id="KW-0812">Transmembrane</keyword>
<dbReference type="InterPro" id="IPR009937">
    <property type="entry name" value="Phage_holin_3_6"/>
</dbReference>